<dbReference type="EMBL" id="FXTU01000006">
    <property type="protein sequence ID" value="SMP28464.1"/>
    <property type="molecule type" value="Genomic_DNA"/>
</dbReference>
<keyword evidence="2" id="KW-0560">Oxidoreductase</keyword>
<dbReference type="GO" id="GO:0009062">
    <property type="term" value="P:fatty acid catabolic process"/>
    <property type="evidence" value="ECO:0007669"/>
    <property type="project" value="InterPro"/>
</dbReference>
<dbReference type="RefSeq" id="WP_106342887.1">
    <property type="nucleotide sequence ID" value="NZ_FXTU01000006.1"/>
</dbReference>
<evidence type="ECO:0000256" key="2">
    <source>
        <dbReference type="ARBA" id="ARBA00023002"/>
    </source>
</evidence>
<comment type="caution">
    <text evidence="3">The sequence shown here is derived from an EMBL/GenBank/DDBJ whole genome shotgun (WGS) entry which is preliminary data.</text>
</comment>
<dbReference type="NCBIfam" id="NF005811">
    <property type="entry name" value="PRK07677.1"/>
    <property type="match status" value="1"/>
</dbReference>
<dbReference type="PRINTS" id="PR00080">
    <property type="entry name" value="SDRFAMILY"/>
</dbReference>
<reference evidence="3" key="1">
    <citation type="submission" date="2017-05" db="EMBL/GenBank/DDBJ databases">
        <authorList>
            <person name="Varghese N."/>
            <person name="Submissions S."/>
        </authorList>
    </citation>
    <scope>NUCLEOTIDE SEQUENCE</scope>
    <source>
        <strain evidence="3">DSM 45262</strain>
    </source>
</reference>
<dbReference type="FunFam" id="3.40.50.720:FF:000084">
    <property type="entry name" value="Short-chain dehydrogenase reductase"/>
    <property type="match status" value="1"/>
</dbReference>
<keyword evidence="4" id="KW-1185">Reference proteome</keyword>
<dbReference type="InterPro" id="IPR045017">
    <property type="entry name" value="DECR2-like"/>
</dbReference>
<evidence type="ECO:0000313" key="3">
    <source>
        <dbReference type="EMBL" id="SMP28464.1"/>
    </source>
</evidence>
<evidence type="ECO:0000313" key="4">
    <source>
        <dbReference type="Proteomes" id="UP001157946"/>
    </source>
</evidence>
<organism evidence="3 4">
    <name type="scientific">Laceyella tengchongensis</name>
    <dbReference type="NCBI Taxonomy" id="574699"/>
    <lineage>
        <taxon>Bacteria</taxon>
        <taxon>Bacillati</taxon>
        <taxon>Bacillota</taxon>
        <taxon>Bacilli</taxon>
        <taxon>Bacillales</taxon>
        <taxon>Thermoactinomycetaceae</taxon>
        <taxon>Laceyella</taxon>
    </lineage>
</organism>
<dbReference type="PANTHER" id="PTHR43296:SF2">
    <property type="entry name" value="PEROXISOMAL 2,4-DIENOYL-COA REDUCTASE [(3E)-ENOYL-COA-PRODUCING]"/>
    <property type="match status" value="1"/>
</dbReference>
<dbReference type="Proteomes" id="UP001157946">
    <property type="component" value="Unassembled WGS sequence"/>
</dbReference>
<evidence type="ECO:0000256" key="1">
    <source>
        <dbReference type="ARBA" id="ARBA00022857"/>
    </source>
</evidence>
<dbReference type="CDD" id="cd05369">
    <property type="entry name" value="TER_DECR_SDR_a"/>
    <property type="match status" value="1"/>
</dbReference>
<accession>A0AA45WR74</accession>
<dbReference type="Pfam" id="PF13561">
    <property type="entry name" value="adh_short_C2"/>
    <property type="match status" value="1"/>
</dbReference>
<proteinExistence type="predicted"/>
<protein>
    <submittedName>
        <fullName evidence="3">NAD(P)-dependent dehydrogenase, short-chain alcohol dehydrogenase family</fullName>
    </submittedName>
</protein>
<name>A0AA45WR74_9BACL</name>
<dbReference type="Gene3D" id="3.40.50.720">
    <property type="entry name" value="NAD(P)-binding Rossmann-like Domain"/>
    <property type="match status" value="1"/>
</dbReference>
<dbReference type="PANTHER" id="PTHR43296">
    <property type="entry name" value="PEROXISOMAL 2,4-DIENOYL-COA REDUCTASE"/>
    <property type="match status" value="1"/>
</dbReference>
<sequence length="254" mass="27101">MKGKTAIVTGGSNGMGKAIAARLCQEGANVVITARNEERLEAARQEMETFSGQVLAVPMDVRQLDQVEATVQKAKEVFGRVDYLVNNAAGNFVVPAEKLSPNGWKSVVDIVLHGTWFFTQTVAKDWIANGQAGSIVNIVATYAWTGAAGVVHSAAAKAGVLAMSQTLAVEWGSKGIRINCIAPGPIENTGGVEKLIADERAYEAVRRAVPLQRFGKPEEIAALAKFLLSDEASYINGDCITMDGGMWMNGSRFL</sequence>
<dbReference type="AlphaFoldDB" id="A0AA45WR74"/>
<gene>
    <name evidence="3" type="ORF">SAMN06265361_10697</name>
</gene>
<dbReference type="SUPFAM" id="SSF51735">
    <property type="entry name" value="NAD(P)-binding Rossmann-fold domains"/>
    <property type="match status" value="1"/>
</dbReference>
<keyword evidence="1" id="KW-0521">NADP</keyword>
<dbReference type="InterPro" id="IPR036291">
    <property type="entry name" value="NAD(P)-bd_dom_sf"/>
</dbReference>
<dbReference type="PRINTS" id="PR00081">
    <property type="entry name" value="GDHRDH"/>
</dbReference>
<dbReference type="GO" id="GO:0008670">
    <property type="term" value="F:2,4-dienoyl-CoA reductase (NADPH) activity"/>
    <property type="evidence" value="ECO:0007669"/>
    <property type="project" value="InterPro"/>
</dbReference>
<dbReference type="InterPro" id="IPR002347">
    <property type="entry name" value="SDR_fam"/>
</dbReference>
<dbReference type="GO" id="GO:0008206">
    <property type="term" value="P:bile acid metabolic process"/>
    <property type="evidence" value="ECO:0007669"/>
    <property type="project" value="UniProtKB-ARBA"/>
</dbReference>